<dbReference type="Gene3D" id="3.40.190.290">
    <property type="match status" value="1"/>
</dbReference>
<evidence type="ECO:0000259" key="5">
    <source>
        <dbReference type="PROSITE" id="PS50931"/>
    </source>
</evidence>
<gene>
    <name evidence="6" type="ORF">BFW38_00855</name>
</gene>
<dbReference type="PANTHER" id="PTHR30537:SF1">
    <property type="entry name" value="HTH-TYPE TRANSCRIPTIONAL REGULATOR PGRR"/>
    <property type="match status" value="1"/>
</dbReference>
<dbReference type="Pfam" id="PF03466">
    <property type="entry name" value="LysR_substrate"/>
    <property type="match status" value="1"/>
</dbReference>
<keyword evidence="3" id="KW-0238">DNA-binding</keyword>
<keyword evidence="4" id="KW-0804">Transcription</keyword>
<dbReference type="InterPro" id="IPR036388">
    <property type="entry name" value="WH-like_DNA-bd_sf"/>
</dbReference>
<accession>A0A1E2V5P1</accession>
<dbReference type="GO" id="GO:0006351">
    <property type="term" value="P:DNA-templated transcription"/>
    <property type="evidence" value="ECO:0007669"/>
    <property type="project" value="TreeGrafter"/>
</dbReference>
<comment type="caution">
    <text evidence="6">The sequence shown here is derived from an EMBL/GenBank/DDBJ whole genome shotgun (WGS) entry which is preliminary data.</text>
</comment>
<dbReference type="InterPro" id="IPR036390">
    <property type="entry name" value="WH_DNA-bd_sf"/>
</dbReference>
<name>A0A1E2V5P1_9GAMM</name>
<evidence type="ECO:0000256" key="2">
    <source>
        <dbReference type="ARBA" id="ARBA00023015"/>
    </source>
</evidence>
<protein>
    <submittedName>
        <fullName evidence="6">LysR family transcriptional regulator</fullName>
    </submittedName>
</protein>
<feature type="domain" description="HTH lysR-type" evidence="5">
    <location>
        <begin position="1"/>
        <end position="61"/>
    </location>
</feature>
<dbReference type="GO" id="GO:0043565">
    <property type="term" value="F:sequence-specific DNA binding"/>
    <property type="evidence" value="ECO:0007669"/>
    <property type="project" value="TreeGrafter"/>
</dbReference>
<keyword evidence="7" id="KW-1185">Reference proteome</keyword>
<dbReference type="GO" id="GO:0003700">
    <property type="term" value="F:DNA-binding transcription factor activity"/>
    <property type="evidence" value="ECO:0007669"/>
    <property type="project" value="InterPro"/>
</dbReference>
<dbReference type="RefSeq" id="WP_068996688.1">
    <property type="nucleotide sequence ID" value="NZ_MDTQ01000001.1"/>
</dbReference>
<dbReference type="InterPro" id="IPR058163">
    <property type="entry name" value="LysR-type_TF_proteobact-type"/>
</dbReference>
<evidence type="ECO:0000256" key="4">
    <source>
        <dbReference type="ARBA" id="ARBA00023163"/>
    </source>
</evidence>
<dbReference type="PANTHER" id="PTHR30537">
    <property type="entry name" value="HTH-TYPE TRANSCRIPTIONAL REGULATOR"/>
    <property type="match status" value="1"/>
</dbReference>
<dbReference type="EMBL" id="MDTQ01000001">
    <property type="protein sequence ID" value="ODC02304.1"/>
    <property type="molecule type" value="Genomic_DNA"/>
</dbReference>
<comment type="similarity">
    <text evidence="1">Belongs to the LysR transcriptional regulatory family.</text>
</comment>
<evidence type="ECO:0000313" key="6">
    <source>
        <dbReference type="EMBL" id="ODC02304.1"/>
    </source>
</evidence>
<evidence type="ECO:0000256" key="1">
    <source>
        <dbReference type="ARBA" id="ARBA00009437"/>
    </source>
</evidence>
<evidence type="ECO:0000256" key="3">
    <source>
        <dbReference type="ARBA" id="ARBA00023125"/>
    </source>
</evidence>
<dbReference type="FunFam" id="1.10.10.10:FF:000001">
    <property type="entry name" value="LysR family transcriptional regulator"/>
    <property type="match status" value="1"/>
</dbReference>
<dbReference type="InterPro" id="IPR005119">
    <property type="entry name" value="LysR_subst-bd"/>
</dbReference>
<reference evidence="6 7" key="1">
    <citation type="submission" date="2016-08" db="EMBL/GenBank/DDBJ databases">
        <authorList>
            <person name="Seilhamer J.J."/>
        </authorList>
    </citation>
    <scope>NUCLEOTIDE SEQUENCE [LARGE SCALE GENOMIC DNA]</scope>
    <source>
        <strain evidence="6 7">PH27A</strain>
    </source>
</reference>
<dbReference type="PROSITE" id="PS50931">
    <property type="entry name" value="HTH_LYSR"/>
    <property type="match status" value="1"/>
</dbReference>
<keyword evidence="2" id="KW-0805">Transcription regulation</keyword>
<dbReference type="Pfam" id="PF00126">
    <property type="entry name" value="HTH_1"/>
    <property type="match status" value="1"/>
</dbReference>
<dbReference type="OrthoDB" id="9815676at2"/>
<evidence type="ECO:0000313" key="7">
    <source>
        <dbReference type="Proteomes" id="UP000094291"/>
    </source>
</evidence>
<dbReference type="Proteomes" id="UP000094291">
    <property type="component" value="Unassembled WGS sequence"/>
</dbReference>
<organism evidence="6 7">
    <name type="scientific">Terasakiispira papahanaumokuakeensis</name>
    <dbReference type="NCBI Taxonomy" id="197479"/>
    <lineage>
        <taxon>Bacteria</taxon>
        <taxon>Pseudomonadati</taxon>
        <taxon>Pseudomonadota</taxon>
        <taxon>Gammaproteobacteria</taxon>
        <taxon>Oceanospirillales</taxon>
        <taxon>Terasakiispira</taxon>
    </lineage>
</organism>
<sequence length="306" mass="33682">MRGRQLYQFKAFCAVVEHGSFTRAAAHLGLPASSLSQIVKTLETRLGLRLFNRTTRSVSVTEAGQRLYQRIAPALSVLEDVETEAAAAVGRVSGRIRLNASRIAATQYLAPILADFLQQYPEVQVDVVVQDQLVDVVDQGFDGGIRLGEKLHQDMIAVPISGDLEMKVVASPSYLAHYGTPEHPADLLAHRCLCYRNPSDASPYRWEFEHGTDHREVTVTGPIIVDEPAMLPTLAVAGTGVAYQFAHQVDELIDSGQLVQLLADWTPPFPGFFMYYPSHHQHPPAFKALLNFLRQTPSPISQGSAL</sequence>
<dbReference type="SUPFAM" id="SSF53850">
    <property type="entry name" value="Periplasmic binding protein-like II"/>
    <property type="match status" value="1"/>
</dbReference>
<dbReference type="STRING" id="197479.BFW38_00855"/>
<dbReference type="AlphaFoldDB" id="A0A1E2V5P1"/>
<dbReference type="Gene3D" id="1.10.10.10">
    <property type="entry name" value="Winged helix-like DNA-binding domain superfamily/Winged helix DNA-binding domain"/>
    <property type="match status" value="1"/>
</dbReference>
<dbReference type="SUPFAM" id="SSF46785">
    <property type="entry name" value="Winged helix' DNA-binding domain"/>
    <property type="match status" value="1"/>
</dbReference>
<proteinExistence type="inferred from homology"/>
<dbReference type="InterPro" id="IPR000847">
    <property type="entry name" value="LysR_HTH_N"/>
</dbReference>